<dbReference type="EMBL" id="CABITT030000004">
    <property type="protein sequence ID" value="VVB01656.1"/>
    <property type="molecule type" value="Genomic_DNA"/>
</dbReference>
<comment type="caution">
    <text evidence="2">The sequence shown here is derived from an EMBL/GenBank/DDBJ whole genome shotgun (WGS) entry which is preliminary data.</text>
</comment>
<name>A0A565BJ37_9BRAS</name>
<accession>A0A565BJ37</accession>
<sequence>MPTAVYIQSTAPIQGIVPLIILDASSTSSTLSNQRMMSRKTTLHHPRNQPAESGGRVIQGASYSFPGGIGGSTCSWPEVLVVSEVNQLTLAKVGYTLPRQ</sequence>
<feature type="compositionally biased region" description="Basic residues" evidence="1">
    <location>
        <begin position="37"/>
        <end position="47"/>
    </location>
</feature>
<evidence type="ECO:0000313" key="2">
    <source>
        <dbReference type="EMBL" id="VVB01656.1"/>
    </source>
</evidence>
<keyword evidence="3" id="KW-1185">Reference proteome</keyword>
<protein>
    <submittedName>
        <fullName evidence="2">Uncharacterized protein</fullName>
    </submittedName>
</protein>
<dbReference type="Proteomes" id="UP000489600">
    <property type="component" value="Unassembled WGS sequence"/>
</dbReference>
<gene>
    <name evidence="2" type="ORF">ANE_LOCUS12100</name>
</gene>
<dbReference type="AlphaFoldDB" id="A0A565BJ37"/>
<evidence type="ECO:0000313" key="3">
    <source>
        <dbReference type="Proteomes" id="UP000489600"/>
    </source>
</evidence>
<reference evidence="2" key="1">
    <citation type="submission" date="2019-07" db="EMBL/GenBank/DDBJ databases">
        <authorList>
            <person name="Dittberner H."/>
        </authorList>
    </citation>
    <scope>NUCLEOTIDE SEQUENCE [LARGE SCALE GENOMIC DNA]</scope>
</reference>
<feature type="region of interest" description="Disordered" evidence="1">
    <location>
        <begin position="31"/>
        <end position="55"/>
    </location>
</feature>
<proteinExistence type="predicted"/>
<organism evidence="2 3">
    <name type="scientific">Arabis nemorensis</name>
    <dbReference type="NCBI Taxonomy" id="586526"/>
    <lineage>
        <taxon>Eukaryota</taxon>
        <taxon>Viridiplantae</taxon>
        <taxon>Streptophyta</taxon>
        <taxon>Embryophyta</taxon>
        <taxon>Tracheophyta</taxon>
        <taxon>Spermatophyta</taxon>
        <taxon>Magnoliopsida</taxon>
        <taxon>eudicotyledons</taxon>
        <taxon>Gunneridae</taxon>
        <taxon>Pentapetalae</taxon>
        <taxon>rosids</taxon>
        <taxon>malvids</taxon>
        <taxon>Brassicales</taxon>
        <taxon>Brassicaceae</taxon>
        <taxon>Arabideae</taxon>
        <taxon>Arabis</taxon>
    </lineage>
</organism>
<evidence type="ECO:0000256" key="1">
    <source>
        <dbReference type="SAM" id="MobiDB-lite"/>
    </source>
</evidence>